<dbReference type="Gene3D" id="3.40.50.2300">
    <property type="match status" value="1"/>
</dbReference>
<evidence type="ECO:0000256" key="6">
    <source>
        <dbReference type="PROSITE-ProRule" id="PRU00169"/>
    </source>
</evidence>
<keyword evidence="5" id="KW-0804">Transcription</keyword>
<dbReference type="CDD" id="cd00383">
    <property type="entry name" value="trans_reg_C"/>
    <property type="match status" value="1"/>
</dbReference>
<evidence type="ECO:0000259" key="9">
    <source>
        <dbReference type="PROSITE" id="PS51755"/>
    </source>
</evidence>
<sequence length="247" mass="27785">SQLQKVYRLAVVFSAITLPFPPMKLLLVEDEPALRSTLLDALRQGGYVVEIAPGFDQAYEKIKLYTYDCVLLDLTLPDGNGLDLLRALKADGSQAGVLIITARDAIEDKVAGLDLGADDYLIKPFHLSELNARLRAIIRRRQFQGQHHIVFRDLLVWPEQAEVLVRGEPVALTRKEYDLLLYLLANPGRILTKEAIAEHLCGDTVDTADSFDFIYTHLKNLRKKLQEKGADNYIRTMYGVGYKLSGE</sequence>
<dbReference type="SMART" id="SM00448">
    <property type="entry name" value="REC"/>
    <property type="match status" value="1"/>
</dbReference>
<dbReference type="EMBL" id="BKCJ011104933">
    <property type="protein sequence ID" value="GFC86404.1"/>
    <property type="molecule type" value="Genomic_DNA"/>
</dbReference>
<dbReference type="SUPFAM" id="SSF52172">
    <property type="entry name" value="CheY-like"/>
    <property type="match status" value="1"/>
</dbReference>
<comment type="caution">
    <text evidence="10">The sequence shown here is derived from an EMBL/GenBank/DDBJ whole genome shotgun (WGS) entry which is preliminary data.</text>
</comment>
<dbReference type="InterPro" id="IPR011006">
    <property type="entry name" value="CheY-like_superfamily"/>
</dbReference>
<keyword evidence="1 6" id="KW-0597">Phosphoprotein</keyword>
<dbReference type="GO" id="GO:0005829">
    <property type="term" value="C:cytosol"/>
    <property type="evidence" value="ECO:0007669"/>
    <property type="project" value="TreeGrafter"/>
</dbReference>
<dbReference type="PROSITE" id="PS50110">
    <property type="entry name" value="RESPONSE_REGULATORY"/>
    <property type="match status" value="1"/>
</dbReference>
<dbReference type="PANTHER" id="PTHR48111">
    <property type="entry name" value="REGULATOR OF RPOS"/>
    <property type="match status" value="1"/>
</dbReference>
<dbReference type="GO" id="GO:0006355">
    <property type="term" value="P:regulation of DNA-templated transcription"/>
    <property type="evidence" value="ECO:0007669"/>
    <property type="project" value="InterPro"/>
</dbReference>
<name>A0A699RUQ1_TANCI</name>
<dbReference type="PANTHER" id="PTHR48111:SF22">
    <property type="entry name" value="REGULATOR OF RPOS"/>
    <property type="match status" value="1"/>
</dbReference>
<dbReference type="InterPro" id="IPR001789">
    <property type="entry name" value="Sig_transdc_resp-reg_receiver"/>
</dbReference>
<keyword evidence="3" id="KW-0805">Transcription regulation</keyword>
<protein>
    <submittedName>
        <fullName evidence="10">Two-component system sensor histidine kinase/response regulator, putative</fullName>
    </submittedName>
</protein>
<evidence type="ECO:0000256" key="4">
    <source>
        <dbReference type="ARBA" id="ARBA00023125"/>
    </source>
</evidence>
<evidence type="ECO:0000256" key="1">
    <source>
        <dbReference type="ARBA" id="ARBA00022553"/>
    </source>
</evidence>
<dbReference type="AlphaFoldDB" id="A0A699RUQ1"/>
<evidence type="ECO:0000256" key="3">
    <source>
        <dbReference type="ARBA" id="ARBA00023015"/>
    </source>
</evidence>
<keyword evidence="10" id="KW-0418">Kinase</keyword>
<dbReference type="Gene3D" id="1.10.10.10">
    <property type="entry name" value="Winged helix-like DNA-binding domain superfamily/Winged helix DNA-binding domain"/>
    <property type="match status" value="1"/>
</dbReference>
<keyword evidence="2" id="KW-0902">Two-component regulatory system</keyword>
<gene>
    <name evidence="10" type="ORF">Tci_858374</name>
</gene>
<dbReference type="Gene3D" id="6.10.250.690">
    <property type="match status" value="1"/>
</dbReference>
<feature type="non-terminal residue" evidence="10">
    <location>
        <position position="1"/>
    </location>
</feature>
<reference evidence="10" key="1">
    <citation type="journal article" date="2019" name="Sci. Rep.">
        <title>Draft genome of Tanacetum cinerariifolium, the natural source of mosquito coil.</title>
        <authorList>
            <person name="Yamashiro T."/>
            <person name="Shiraishi A."/>
            <person name="Satake H."/>
            <person name="Nakayama K."/>
        </authorList>
    </citation>
    <scope>NUCLEOTIDE SEQUENCE</scope>
</reference>
<organism evidence="10">
    <name type="scientific">Tanacetum cinerariifolium</name>
    <name type="common">Dalmatian daisy</name>
    <name type="synonym">Chrysanthemum cinerariifolium</name>
    <dbReference type="NCBI Taxonomy" id="118510"/>
    <lineage>
        <taxon>Eukaryota</taxon>
        <taxon>Viridiplantae</taxon>
        <taxon>Streptophyta</taxon>
        <taxon>Embryophyta</taxon>
        <taxon>Tracheophyta</taxon>
        <taxon>Spermatophyta</taxon>
        <taxon>Magnoliopsida</taxon>
        <taxon>eudicotyledons</taxon>
        <taxon>Gunneridae</taxon>
        <taxon>Pentapetalae</taxon>
        <taxon>asterids</taxon>
        <taxon>campanulids</taxon>
        <taxon>Asterales</taxon>
        <taxon>Asteraceae</taxon>
        <taxon>Asteroideae</taxon>
        <taxon>Anthemideae</taxon>
        <taxon>Anthemidinae</taxon>
        <taxon>Tanacetum</taxon>
    </lineage>
</organism>
<evidence type="ECO:0000256" key="5">
    <source>
        <dbReference type="ARBA" id="ARBA00023163"/>
    </source>
</evidence>
<feature type="DNA-binding region" description="OmpR/PhoB-type" evidence="7">
    <location>
        <begin position="146"/>
        <end position="246"/>
    </location>
</feature>
<keyword evidence="4 7" id="KW-0238">DNA-binding</keyword>
<evidence type="ECO:0000256" key="2">
    <source>
        <dbReference type="ARBA" id="ARBA00023012"/>
    </source>
</evidence>
<accession>A0A699RUQ1</accession>
<dbReference type="Pfam" id="PF00486">
    <property type="entry name" value="Trans_reg_C"/>
    <property type="match status" value="1"/>
</dbReference>
<dbReference type="InterPro" id="IPR001867">
    <property type="entry name" value="OmpR/PhoB-type_DNA-bd"/>
</dbReference>
<feature type="modified residue" description="4-aspartylphosphate" evidence="6">
    <location>
        <position position="73"/>
    </location>
</feature>
<dbReference type="GO" id="GO:0016301">
    <property type="term" value="F:kinase activity"/>
    <property type="evidence" value="ECO:0007669"/>
    <property type="project" value="UniProtKB-KW"/>
</dbReference>
<evidence type="ECO:0000256" key="7">
    <source>
        <dbReference type="PROSITE-ProRule" id="PRU01091"/>
    </source>
</evidence>
<dbReference type="InterPro" id="IPR036388">
    <property type="entry name" value="WH-like_DNA-bd_sf"/>
</dbReference>
<keyword evidence="10" id="KW-0808">Transferase</keyword>
<feature type="domain" description="OmpR/PhoB-type" evidence="9">
    <location>
        <begin position="146"/>
        <end position="246"/>
    </location>
</feature>
<dbReference type="GO" id="GO:0000976">
    <property type="term" value="F:transcription cis-regulatory region binding"/>
    <property type="evidence" value="ECO:0007669"/>
    <property type="project" value="TreeGrafter"/>
</dbReference>
<dbReference type="GO" id="GO:0032993">
    <property type="term" value="C:protein-DNA complex"/>
    <property type="evidence" value="ECO:0007669"/>
    <property type="project" value="TreeGrafter"/>
</dbReference>
<dbReference type="PROSITE" id="PS51755">
    <property type="entry name" value="OMPR_PHOB"/>
    <property type="match status" value="1"/>
</dbReference>
<dbReference type="Pfam" id="PF00072">
    <property type="entry name" value="Response_reg"/>
    <property type="match status" value="1"/>
</dbReference>
<evidence type="ECO:0000259" key="8">
    <source>
        <dbReference type="PROSITE" id="PS50110"/>
    </source>
</evidence>
<dbReference type="InterPro" id="IPR039420">
    <property type="entry name" value="WalR-like"/>
</dbReference>
<evidence type="ECO:0000313" key="10">
    <source>
        <dbReference type="EMBL" id="GFC86404.1"/>
    </source>
</evidence>
<dbReference type="GO" id="GO:0000156">
    <property type="term" value="F:phosphorelay response regulator activity"/>
    <property type="evidence" value="ECO:0007669"/>
    <property type="project" value="TreeGrafter"/>
</dbReference>
<feature type="domain" description="Response regulatory" evidence="8">
    <location>
        <begin position="24"/>
        <end position="138"/>
    </location>
</feature>
<proteinExistence type="predicted"/>
<dbReference type="SMART" id="SM00862">
    <property type="entry name" value="Trans_reg_C"/>
    <property type="match status" value="1"/>
</dbReference>